<dbReference type="GO" id="GO:0016887">
    <property type="term" value="F:ATP hydrolysis activity"/>
    <property type="evidence" value="ECO:0007669"/>
    <property type="project" value="InterPro"/>
</dbReference>
<keyword evidence="7" id="KW-1278">Translocase</keyword>
<gene>
    <name evidence="12" type="ORF">SAMN02910297_00930</name>
</gene>
<keyword evidence="8 10" id="KW-0472">Membrane</keyword>
<protein>
    <recommendedName>
        <fullName evidence="10">ABC transporter ATP-binding protein</fullName>
    </recommendedName>
</protein>
<dbReference type="InterPro" id="IPR027417">
    <property type="entry name" value="P-loop_NTPase"/>
</dbReference>
<dbReference type="GO" id="GO:0005524">
    <property type="term" value="F:ATP binding"/>
    <property type="evidence" value="ECO:0007669"/>
    <property type="project" value="UniProtKB-UniRule"/>
</dbReference>
<evidence type="ECO:0000259" key="11">
    <source>
        <dbReference type="PROSITE" id="PS50893"/>
    </source>
</evidence>
<keyword evidence="3 10" id="KW-0813">Transport</keyword>
<evidence type="ECO:0000256" key="7">
    <source>
        <dbReference type="ARBA" id="ARBA00022967"/>
    </source>
</evidence>
<dbReference type="InterPro" id="IPR050095">
    <property type="entry name" value="ECF_ABC_transporter_ATP-bd"/>
</dbReference>
<evidence type="ECO:0000256" key="4">
    <source>
        <dbReference type="ARBA" id="ARBA00022475"/>
    </source>
</evidence>
<evidence type="ECO:0000256" key="9">
    <source>
        <dbReference type="ARBA" id="ARBA00025157"/>
    </source>
</evidence>
<feature type="domain" description="ABC transporter" evidence="11">
    <location>
        <begin position="58"/>
        <end position="293"/>
    </location>
</feature>
<dbReference type="InterPro" id="IPR017871">
    <property type="entry name" value="ABC_transporter-like_CS"/>
</dbReference>
<evidence type="ECO:0000256" key="8">
    <source>
        <dbReference type="ARBA" id="ARBA00023136"/>
    </source>
</evidence>
<comment type="function">
    <text evidence="9">Probably part of an ABC transporter complex. Responsible for energy coupling to the transport system.</text>
</comment>
<comment type="subcellular location">
    <subcellularLocation>
        <location evidence="1 10">Cell membrane</location>
        <topology evidence="1 10">Peripheral membrane protein</topology>
    </subcellularLocation>
</comment>
<dbReference type="InterPro" id="IPR003439">
    <property type="entry name" value="ABC_transporter-like_ATP-bd"/>
</dbReference>
<evidence type="ECO:0000256" key="5">
    <source>
        <dbReference type="ARBA" id="ARBA00022741"/>
    </source>
</evidence>
<dbReference type="InterPro" id="IPR003593">
    <property type="entry name" value="AAA+_ATPase"/>
</dbReference>
<evidence type="ECO:0000256" key="6">
    <source>
        <dbReference type="ARBA" id="ARBA00022840"/>
    </source>
</evidence>
<evidence type="ECO:0000313" key="13">
    <source>
        <dbReference type="Proteomes" id="UP000183442"/>
    </source>
</evidence>
<dbReference type="PANTHER" id="PTHR43553">
    <property type="entry name" value="HEAVY METAL TRANSPORTER"/>
    <property type="match status" value="1"/>
</dbReference>
<dbReference type="Gene3D" id="3.40.50.300">
    <property type="entry name" value="P-loop containing nucleotide triphosphate hydrolases"/>
    <property type="match status" value="1"/>
</dbReference>
<comment type="similarity">
    <text evidence="2 10">Belongs to the ABC transporter superfamily.</text>
</comment>
<dbReference type="InterPro" id="IPR015856">
    <property type="entry name" value="ABC_transpr_CbiO/EcfA_su"/>
</dbReference>
<dbReference type="GO" id="GO:0006824">
    <property type="term" value="P:cobalt ion transport"/>
    <property type="evidence" value="ECO:0007669"/>
    <property type="project" value="InterPro"/>
</dbReference>
<evidence type="ECO:0000256" key="3">
    <source>
        <dbReference type="ARBA" id="ARBA00022448"/>
    </source>
</evidence>
<evidence type="ECO:0000313" key="12">
    <source>
        <dbReference type="EMBL" id="SFL45641.1"/>
    </source>
</evidence>
<dbReference type="AlphaFoldDB" id="A0A1I4HVI4"/>
<comment type="function">
    <text evidence="10">Part of an ABC transporter complex. Responsible for energy coupling to the transport system.</text>
</comment>
<dbReference type="PROSITE" id="PS50893">
    <property type="entry name" value="ABC_TRANSPORTER_2"/>
    <property type="match status" value="1"/>
</dbReference>
<dbReference type="SMART" id="SM00382">
    <property type="entry name" value="AAA"/>
    <property type="match status" value="1"/>
</dbReference>
<proteinExistence type="inferred from homology"/>
<evidence type="ECO:0000256" key="10">
    <source>
        <dbReference type="RuleBase" id="RU364103"/>
    </source>
</evidence>
<dbReference type="NCBIfam" id="TIGR01166">
    <property type="entry name" value="cbiO"/>
    <property type="match status" value="1"/>
</dbReference>
<dbReference type="PANTHER" id="PTHR43553:SF24">
    <property type="entry name" value="ENERGY-COUPLING FACTOR TRANSPORTER ATP-BINDING PROTEIN ECFA1"/>
    <property type="match status" value="1"/>
</dbReference>
<evidence type="ECO:0000256" key="1">
    <source>
        <dbReference type="ARBA" id="ARBA00004202"/>
    </source>
</evidence>
<dbReference type="CDD" id="cd03225">
    <property type="entry name" value="ABC_cobalt_CbiO_domain1"/>
    <property type="match status" value="1"/>
</dbReference>
<sequence>MIVFLFFFYLELIINFNFFYFKSITFFKFLNGFLLLFLKFIYFHRYNNYYLVGGITILKAINIVYEYPDGTRALNNINFKVEKGEMVALLGRNGAGKSTLFLHFNGIHQAKSGEIFIDGEKLEYDKKSLLKARQKIGIVFQNPDNQLFAPTVEEDVAFGPMNLGLPIREVEQRVKDSLEKVGMFGFEKKSPHHLSGGQKKRVAIAGILAMKPELMILDEPTSGLDPKGASHILKLLHDLNKEGMTIVISTHDVDLVPVYSNKIFLISDGEIIANGLPNEVFSDVELIRSADLRLPRIAHLAEILNKKDGLDFGDYYPLTIGEARAKILDLVNKD</sequence>
<name>A0A1I4HVI4_METOL</name>
<dbReference type="SUPFAM" id="SSF52540">
    <property type="entry name" value="P-loop containing nucleoside triphosphate hydrolases"/>
    <property type="match status" value="1"/>
</dbReference>
<dbReference type="GO" id="GO:0043190">
    <property type="term" value="C:ATP-binding cassette (ABC) transporter complex"/>
    <property type="evidence" value="ECO:0007669"/>
    <property type="project" value="TreeGrafter"/>
</dbReference>
<dbReference type="PROSITE" id="PS00211">
    <property type="entry name" value="ABC_TRANSPORTER_1"/>
    <property type="match status" value="1"/>
</dbReference>
<keyword evidence="5 10" id="KW-0547">Nucleotide-binding</keyword>
<dbReference type="InterPro" id="IPR005876">
    <property type="entry name" value="Co_trans_ATP-bd"/>
</dbReference>
<dbReference type="FunFam" id="3.40.50.300:FF:000224">
    <property type="entry name" value="Energy-coupling factor transporter ATP-binding protein EcfA"/>
    <property type="match status" value="1"/>
</dbReference>
<accession>A0A1I4HVI4</accession>
<dbReference type="Pfam" id="PF00005">
    <property type="entry name" value="ABC_tran"/>
    <property type="match status" value="1"/>
</dbReference>
<keyword evidence="6 10" id="KW-0067">ATP-binding</keyword>
<organism evidence="12 13">
    <name type="scientific">Methanobrevibacter olleyae</name>
    <dbReference type="NCBI Taxonomy" id="294671"/>
    <lineage>
        <taxon>Archaea</taxon>
        <taxon>Methanobacteriati</taxon>
        <taxon>Methanobacteriota</taxon>
        <taxon>Methanomada group</taxon>
        <taxon>Methanobacteria</taxon>
        <taxon>Methanobacteriales</taxon>
        <taxon>Methanobacteriaceae</taxon>
        <taxon>Methanobrevibacter</taxon>
    </lineage>
</organism>
<reference evidence="13" key="1">
    <citation type="submission" date="2016-10" db="EMBL/GenBank/DDBJ databases">
        <authorList>
            <person name="Varghese N."/>
        </authorList>
    </citation>
    <scope>NUCLEOTIDE SEQUENCE [LARGE SCALE GENOMIC DNA]</scope>
    <source>
        <strain evidence="13">DSM 16632</strain>
    </source>
</reference>
<dbReference type="Proteomes" id="UP000183442">
    <property type="component" value="Unassembled WGS sequence"/>
</dbReference>
<dbReference type="EMBL" id="FOTL01000012">
    <property type="protein sequence ID" value="SFL45641.1"/>
    <property type="molecule type" value="Genomic_DNA"/>
</dbReference>
<evidence type="ECO:0000256" key="2">
    <source>
        <dbReference type="ARBA" id="ARBA00005417"/>
    </source>
</evidence>
<keyword evidence="4 10" id="KW-1003">Cell membrane</keyword>
<dbReference type="GO" id="GO:0042626">
    <property type="term" value="F:ATPase-coupled transmembrane transporter activity"/>
    <property type="evidence" value="ECO:0007669"/>
    <property type="project" value="TreeGrafter"/>
</dbReference>